<evidence type="ECO:0000256" key="1">
    <source>
        <dbReference type="ARBA" id="ARBA00009981"/>
    </source>
</evidence>
<comment type="similarity">
    <text evidence="1 2">Belongs to the phD/YefM antitoxin family.</text>
</comment>
<dbReference type="Gene3D" id="3.40.1620.10">
    <property type="entry name" value="YefM-like domain"/>
    <property type="match status" value="1"/>
</dbReference>
<dbReference type="RefSeq" id="WP_147847134.1">
    <property type="nucleotide sequence ID" value="NZ_VDUZ01000011.1"/>
</dbReference>
<dbReference type="OrthoDB" id="361531at2"/>
<comment type="function">
    <text evidence="2">Antitoxin component of a type II toxin-antitoxin (TA) system.</text>
</comment>
<protein>
    <recommendedName>
        <fullName evidence="2">Antitoxin</fullName>
    </recommendedName>
</protein>
<comment type="caution">
    <text evidence="3">The sequence shown here is derived from an EMBL/GenBank/DDBJ whole genome shotgun (WGS) entry which is preliminary data.</text>
</comment>
<dbReference type="InterPro" id="IPR006442">
    <property type="entry name" value="Antitoxin_Phd/YefM"/>
</dbReference>
<gene>
    <name evidence="3" type="ORF">FHP25_11775</name>
</gene>
<dbReference type="Pfam" id="PF02604">
    <property type="entry name" value="PhdYeFM_antitox"/>
    <property type="match status" value="1"/>
</dbReference>
<reference evidence="3 4" key="1">
    <citation type="submission" date="2019-06" db="EMBL/GenBank/DDBJ databases">
        <title>New taxonomy in bacterial strain CC-CFT640, isolated from vineyard.</title>
        <authorList>
            <person name="Lin S.-Y."/>
            <person name="Tsai C.-F."/>
            <person name="Young C.-C."/>
        </authorList>
    </citation>
    <scope>NUCLEOTIDE SEQUENCE [LARGE SCALE GENOMIC DNA]</scope>
    <source>
        <strain evidence="3 4">CC-CFT640</strain>
    </source>
</reference>
<organism evidence="3 4">
    <name type="scientific">Vineibacter terrae</name>
    <dbReference type="NCBI Taxonomy" id="2586908"/>
    <lineage>
        <taxon>Bacteria</taxon>
        <taxon>Pseudomonadati</taxon>
        <taxon>Pseudomonadota</taxon>
        <taxon>Alphaproteobacteria</taxon>
        <taxon>Hyphomicrobiales</taxon>
        <taxon>Vineibacter</taxon>
    </lineage>
</organism>
<dbReference type="EMBL" id="VDUZ01000011">
    <property type="protein sequence ID" value="TXL76324.1"/>
    <property type="molecule type" value="Genomic_DNA"/>
</dbReference>
<dbReference type="InterPro" id="IPR036165">
    <property type="entry name" value="YefM-like_sf"/>
</dbReference>
<evidence type="ECO:0000256" key="2">
    <source>
        <dbReference type="RuleBase" id="RU362080"/>
    </source>
</evidence>
<dbReference type="Proteomes" id="UP000321638">
    <property type="component" value="Unassembled WGS sequence"/>
</dbReference>
<proteinExistence type="inferred from homology"/>
<evidence type="ECO:0000313" key="3">
    <source>
        <dbReference type="EMBL" id="TXL76324.1"/>
    </source>
</evidence>
<keyword evidence="4" id="KW-1185">Reference proteome</keyword>
<name>A0A5C8PQ10_9HYPH</name>
<accession>A0A5C8PQ10</accession>
<dbReference type="AlphaFoldDB" id="A0A5C8PQ10"/>
<dbReference type="SUPFAM" id="SSF143120">
    <property type="entry name" value="YefM-like"/>
    <property type="match status" value="1"/>
</dbReference>
<evidence type="ECO:0000313" key="4">
    <source>
        <dbReference type="Proteomes" id="UP000321638"/>
    </source>
</evidence>
<dbReference type="NCBIfam" id="TIGR01552">
    <property type="entry name" value="phd_fam"/>
    <property type="match status" value="1"/>
</dbReference>
<sequence>MAWQLQDAKNKFSKVVQQARTQGPQVVTVRGERAVVVLSAEDYDSLRAARPTLVDALLDGPRWDDDFVEAVTARVKAPSRDPAF</sequence>